<dbReference type="AlphaFoldDB" id="A0A6J8DRY2"/>
<name>A0A6J8DRY2_MYTCO</name>
<sequence>MNVGLGTPIKQRECDRDICLVCGKFAKEARRVFDRLQTVGVCLSYERSLQIVELIGGHFNDKVVTLVKNNIRFRIIGDNINWTIGVHDQRINNKQKMMHAFGSAVIVQNLTFTNLDRVVPQQLYSHTPVQNFIPSEEDYNYITTDYIILITPCSPNLKKKSEVIPLPVLFKNEQYYQDVVGILDFYEKCLKDAHDEAGKQLSDQTFQIGGDQLTKRDSQEQKSLRAHHLNPADKFSHLSPITFELFHMLMAYLKMSLNITYKQESGQDIGTLKSLQDRLSRKNIGDNVNDHYEANKDFFISVTDMYIVECFLEFFGMGDKYSMPTKHVPPTFNTNDEMKEWYFSTVEIIVKQHVFLQTITTGAKQQMLEVDGQCFRLVLENGKTITLMKKTISKSKKGDKISNYGNQILQLGLLFKDLIDMIHMPERVRGICLLKLAMMYFKVYNNLSKYALEILRLPLHQLCTLSEKGSNEEFYSMFVNTGGKFDSHIPADRRMEYLVKEVKQHVKHMYSNKTEENISNRTRAISGIHEISENFDKQSGVIIRSKKHSDKSSKADELAILSDLRDIRPFHCQPGRKHSSFGDISSSVVQNLDVDHYHNWINTRKVKFALENGN</sequence>
<reference evidence="2 3" key="1">
    <citation type="submission" date="2020-06" db="EMBL/GenBank/DDBJ databases">
        <authorList>
            <person name="Li R."/>
            <person name="Bekaert M."/>
        </authorList>
    </citation>
    <scope>NUCLEOTIDE SEQUENCE [LARGE SCALE GENOMIC DNA]</scope>
    <source>
        <strain evidence="3">wild</strain>
    </source>
</reference>
<evidence type="ECO:0000313" key="2">
    <source>
        <dbReference type="EMBL" id="CAC5410859.1"/>
    </source>
</evidence>
<proteinExistence type="predicted"/>
<keyword evidence="3" id="KW-1185">Reference proteome</keyword>
<dbReference type="InterPro" id="IPR046496">
    <property type="entry name" value="DUF6589"/>
</dbReference>
<evidence type="ECO:0000259" key="1">
    <source>
        <dbReference type="Pfam" id="PF20231"/>
    </source>
</evidence>
<organism evidence="2 3">
    <name type="scientific">Mytilus coruscus</name>
    <name type="common">Sea mussel</name>
    <dbReference type="NCBI Taxonomy" id="42192"/>
    <lineage>
        <taxon>Eukaryota</taxon>
        <taxon>Metazoa</taxon>
        <taxon>Spiralia</taxon>
        <taxon>Lophotrochozoa</taxon>
        <taxon>Mollusca</taxon>
        <taxon>Bivalvia</taxon>
        <taxon>Autobranchia</taxon>
        <taxon>Pteriomorphia</taxon>
        <taxon>Mytilida</taxon>
        <taxon>Mytiloidea</taxon>
        <taxon>Mytilidae</taxon>
        <taxon>Mytilinae</taxon>
        <taxon>Mytilus</taxon>
    </lineage>
</organism>
<dbReference type="Pfam" id="PF20231">
    <property type="entry name" value="DUF6589"/>
    <property type="match status" value="1"/>
</dbReference>
<dbReference type="Proteomes" id="UP000507470">
    <property type="component" value="Unassembled WGS sequence"/>
</dbReference>
<protein>
    <recommendedName>
        <fullName evidence="1">DUF6589 domain-containing protein</fullName>
    </recommendedName>
</protein>
<dbReference type="OrthoDB" id="6137837at2759"/>
<evidence type="ECO:0000313" key="3">
    <source>
        <dbReference type="Proteomes" id="UP000507470"/>
    </source>
</evidence>
<accession>A0A6J8DRY2</accession>
<feature type="domain" description="DUF6589" evidence="1">
    <location>
        <begin position="159"/>
        <end position="548"/>
    </location>
</feature>
<gene>
    <name evidence="2" type="ORF">MCOR_44017</name>
</gene>
<dbReference type="EMBL" id="CACVKT020007819">
    <property type="protein sequence ID" value="CAC5410859.1"/>
    <property type="molecule type" value="Genomic_DNA"/>
</dbReference>